<dbReference type="PRINTS" id="PR01438">
    <property type="entry name" value="UNVRSLSTRESS"/>
</dbReference>
<feature type="domain" description="UspA" evidence="2">
    <location>
        <begin position="161"/>
        <end position="302"/>
    </location>
</feature>
<sequence length="304" mass="31846">MDGPATDTRDELVVGVDPRDASRPALDWAADEALRRNLALRLVLAVVPGRDPRHGARRPDDTLHRAALRKEGTEALADAAAWIADTHGGLAATPEIADGVPAAVLCARSGRARMLVLGSRHLGRTAEFFSTGSVAVPVSARAECPVVVVAEPERIPRGPAHLVVGIDGSEACRAALAFALEEASLRGVALRAVWVWPEPPVPVADTLGALAGDPESEESAASRERHRLLSAAVAEPARAHPDVEVGEQVLRGHPVEELALASHDAVAVVVGRRGHGGYTGMRLGSVVHGLLHRAECPVITVPSQ</sequence>
<dbReference type="Gene3D" id="3.40.50.620">
    <property type="entry name" value="HUPs"/>
    <property type="match status" value="2"/>
</dbReference>
<evidence type="ECO:0000313" key="4">
    <source>
        <dbReference type="Proteomes" id="UP001595829"/>
    </source>
</evidence>
<gene>
    <name evidence="3" type="ORF">ACFPM3_03435</name>
</gene>
<feature type="domain" description="UspA" evidence="2">
    <location>
        <begin position="11"/>
        <end position="149"/>
    </location>
</feature>
<comment type="similarity">
    <text evidence="1">Belongs to the universal stress protein A family.</text>
</comment>
<evidence type="ECO:0000256" key="1">
    <source>
        <dbReference type="ARBA" id="ARBA00008791"/>
    </source>
</evidence>
<evidence type="ECO:0000259" key="2">
    <source>
        <dbReference type="Pfam" id="PF00582"/>
    </source>
</evidence>
<reference evidence="4" key="1">
    <citation type="journal article" date="2019" name="Int. J. Syst. Evol. Microbiol.">
        <title>The Global Catalogue of Microorganisms (GCM) 10K type strain sequencing project: providing services to taxonomists for standard genome sequencing and annotation.</title>
        <authorList>
            <consortium name="The Broad Institute Genomics Platform"/>
            <consortium name="The Broad Institute Genome Sequencing Center for Infectious Disease"/>
            <person name="Wu L."/>
            <person name="Ma J."/>
        </authorList>
    </citation>
    <scope>NUCLEOTIDE SEQUENCE [LARGE SCALE GENOMIC DNA]</scope>
    <source>
        <strain evidence="4">CGMCC 4.1648</strain>
    </source>
</reference>
<accession>A0ABV9X913</accession>
<dbReference type="InterPro" id="IPR014729">
    <property type="entry name" value="Rossmann-like_a/b/a_fold"/>
</dbReference>
<dbReference type="RefSeq" id="WP_345693188.1">
    <property type="nucleotide sequence ID" value="NZ_BAABIT010000001.1"/>
</dbReference>
<protein>
    <submittedName>
        <fullName evidence="3">Universal stress protein</fullName>
    </submittedName>
</protein>
<dbReference type="InterPro" id="IPR006016">
    <property type="entry name" value="UspA"/>
</dbReference>
<keyword evidence="4" id="KW-1185">Reference proteome</keyword>
<dbReference type="PANTHER" id="PTHR46268">
    <property type="entry name" value="STRESS RESPONSE PROTEIN NHAX"/>
    <property type="match status" value="1"/>
</dbReference>
<dbReference type="PANTHER" id="PTHR46268:SF6">
    <property type="entry name" value="UNIVERSAL STRESS PROTEIN UP12"/>
    <property type="match status" value="1"/>
</dbReference>
<evidence type="ECO:0000313" key="3">
    <source>
        <dbReference type="EMBL" id="MFC5021203.1"/>
    </source>
</evidence>
<organism evidence="3 4">
    <name type="scientific">Streptomyces coeruleoprunus</name>
    <dbReference type="NCBI Taxonomy" id="285563"/>
    <lineage>
        <taxon>Bacteria</taxon>
        <taxon>Bacillati</taxon>
        <taxon>Actinomycetota</taxon>
        <taxon>Actinomycetes</taxon>
        <taxon>Kitasatosporales</taxon>
        <taxon>Streptomycetaceae</taxon>
        <taxon>Streptomyces</taxon>
    </lineage>
</organism>
<dbReference type="EMBL" id="JBHSJD010000002">
    <property type="protein sequence ID" value="MFC5021203.1"/>
    <property type="molecule type" value="Genomic_DNA"/>
</dbReference>
<name>A0ABV9X913_9ACTN</name>
<dbReference type="SUPFAM" id="SSF52402">
    <property type="entry name" value="Adenine nucleotide alpha hydrolases-like"/>
    <property type="match status" value="2"/>
</dbReference>
<comment type="caution">
    <text evidence="3">The sequence shown here is derived from an EMBL/GenBank/DDBJ whole genome shotgun (WGS) entry which is preliminary data.</text>
</comment>
<dbReference type="InterPro" id="IPR006015">
    <property type="entry name" value="Universal_stress_UspA"/>
</dbReference>
<proteinExistence type="inferred from homology"/>
<dbReference type="Pfam" id="PF00582">
    <property type="entry name" value="Usp"/>
    <property type="match status" value="2"/>
</dbReference>
<dbReference type="CDD" id="cd00293">
    <property type="entry name" value="USP-like"/>
    <property type="match status" value="1"/>
</dbReference>
<dbReference type="Proteomes" id="UP001595829">
    <property type="component" value="Unassembled WGS sequence"/>
</dbReference>